<comment type="caution">
    <text evidence="2">The sequence shown here is derived from an EMBL/GenBank/DDBJ whole genome shotgun (WGS) entry which is preliminary data.</text>
</comment>
<evidence type="ECO:0000313" key="3">
    <source>
        <dbReference type="Proteomes" id="UP000567179"/>
    </source>
</evidence>
<accession>A0A8H5BUS6</accession>
<protein>
    <recommendedName>
        <fullName evidence="4">Zinc finger PHD-type domain-containing protein</fullName>
    </recommendedName>
</protein>
<gene>
    <name evidence="2" type="ORF">D9619_009264</name>
</gene>
<feature type="region of interest" description="Disordered" evidence="1">
    <location>
        <begin position="15"/>
        <end position="68"/>
    </location>
</feature>
<dbReference type="InterPro" id="IPR011011">
    <property type="entry name" value="Znf_FYVE_PHD"/>
</dbReference>
<keyword evidence="3" id="KW-1185">Reference proteome</keyword>
<feature type="compositionally biased region" description="Low complexity" evidence="1">
    <location>
        <begin position="92"/>
        <end position="107"/>
    </location>
</feature>
<dbReference type="OrthoDB" id="3027520at2759"/>
<dbReference type="InterPro" id="IPR013083">
    <property type="entry name" value="Znf_RING/FYVE/PHD"/>
</dbReference>
<dbReference type="SUPFAM" id="SSF57903">
    <property type="entry name" value="FYVE/PHD zinc finger"/>
    <property type="match status" value="1"/>
</dbReference>
<sequence>MVLDFLRHAFEYFSPANKKKQKEVPQWQQRRRRRFKFPPNSTQDEAQKNHNNQQHHQAEALDKKNTSKQSLIPVYSENGGAIIGYVAKPDGPSTASPSVVAPPVASTNQNPDLVESKLNDRSKTEIAHFVPMAPGAQSWLKNPTKSKTIEYIMKSDGSEEHGADEESDTTSTTTASEISIPLNDVVIGRGQEQPPLTSESLAKENPPLPSKSFNINCRCGCQGDGNVLYLSEFEGPPIQCKRCRSWSHAACQRNGRGDRLGKSDSFFCDICLRDNERKRVSARKIEDSMATHAKLPLHDRLHVGCSVLARFGEFWYPSLLLERAGNQTYTIRWWRGCDFANSPTSTSPYPGQTWKIEDGEGTIIDSLWLDKVGRRGIRLGQWTSATAIPYIPSDENILHSPSLIPYSRLVDAALSPFKNLLDDLMLTPDTISESDHVPAKDWLLQTKSDLILTPVGFSGGLSMTDRAQIARWFEVNICDKDSGVRNVWLGFLPLAHAYTVYIAHRMCLVDPSLSLDDALDHAWKILLSAEQISASGVDVDKDALLQLEEQMFERSARAGVAGNYQWGRDVGGHQGYWNPYDGLPSTWCHKDTPDLEDEADDDNKETDTV</sequence>
<organism evidence="2 3">
    <name type="scientific">Psilocybe cf. subviscida</name>
    <dbReference type="NCBI Taxonomy" id="2480587"/>
    <lineage>
        <taxon>Eukaryota</taxon>
        <taxon>Fungi</taxon>
        <taxon>Dikarya</taxon>
        <taxon>Basidiomycota</taxon>
        <taxon>Agaricomycotina</taxon>
        <taxon>Agaricomycetes</taxon>
        <taxon>Agaricomycetidae</taxon>
        <taxon>Agaricales</taxon>
        <taxon>Agaricineae</taxon>
        <taxon>Strophariaceae</taxon>
        <taxon>Psilocybe</taxon>
    </lineage>
</organism>
<evidence type="ECO:0008006" key="4">
    <source>
        <dbReference type="Google" id="ProtNLM"/>
    </source>
</evidence>
<dbReference type="Gene3D" id="3.30.40.10">
    <property type="entry name" value="Zinc/RING finger domain, C3HC4 (zinc finger)"/>
    <property type="match status" value="1"/>
</dbReference>
<feature type="compositionally biased region" description="Low complexity" evidence="1">
    <location>
        <begin position="169"/>
        <end position="180"/>
    </location>
</feature>
<feature type="region of interest" description="Disordered" evidence="1">
    <location>
        <begin position="589"/>
        <end position="609"/>
    </location>
</feature>
<evidence type="ECO:0000313" key="2">
    <source>
        <dbReference type="EMBL" id="KAF5329634.1"/>
    </source>
</evidence>
<name>A0A8H5BUS6_9AGAR</name>
<reference evidence="2 3" key="1">
    <citation type="journal article" date="2020" name="ISME J.">
        <title>Uncovering the hidden diversity of litter-decomposition mechanisms in mushroom-forming fungi.</title>
        <authorList>
            <person name="Floudas D."/>
            <person name="Bentzer J."/>
            <person name="Ahren D."/>
            <person name="Johansson T."/>
            <person name="Persson P."/>
            <person name="Tunlid A."/>
        </authorList>
    </citation>
    <scope>NUCLEOTIDE SEQUENCE [LARGE SCALE GENOMIC DNA]</scope>
    <source>
        <strain evidence="2 3">CBS 101986</strain>
    </source>
</reference>
<dbReference type="AlphaFoldDB" id="A0A8H5BUS6"/>
<feature type="compositionally biased region" description="Basic and acidic residues" evidence="1">
    <location>
        <begin position="56"/>
        <end position="65"/>
    </location>
</feature>
<evidence type="ECO:0000256" key="1">
    <source>
        <dbReference type="SAM" id="MobiDB-lite"/>
    </source>
</evidence>
<dbReference type="EMBL" id="JAACJJ010000002">
    <property type="protein sequence ID" value="KAF5329634.1"/>
    <property type="molecule type" value="Genomic_DNA"/>
</dbReference>
<feature type="region of interest" description="Disordered" evidence="1">
    <location>
        <begin position="91"/>
        <end position="112"/>
    </location>
</feature>
<proteinExistence type="predicted"/>
<dbReference type="Proteomes" id="UP000567179">
    <property type="component" value="Unassembled WGS sequence"/>
</dbReference>
<feature type="compositionally biased region" description="Acidic residues" evidence="1">
    <location>
        <begin position="594"/>
        <end position="609"/>
    </location>
</feature>
<feature type="region of interest" description="Disordered" evidence="1">
    <location>
        <begin position="156"/>
        <end position="183"/>
    </location>
</feature>